<keyword evidence="10" id="KW-0342">GTP-binding</keyword>
<dbReference type="PANTHER" id="PTHR10367:SF17">
    <property type="entry name" value="MRNA-CAPPING ENZYME"/>
    <property type="match status" value="1"/>
</dbReference>
<keyword evidence="5" id="KW-0507">mRNA processing</keyword>
<dbReference type="SUPFAM" id="SSF56091">
    <property type="entry name" value="DNA ligase/mRNA capping enzyme, catalytic domain"/>
    <property type="match status" value="1"/>
</dbReference>
<evidence type="ECO:0000256" key="10">
    <source>
        <dbReference type="ARBA" id="ARBA00023134"/>
    </source>
</evidence>
<dbReference type="CDD" id="cd07895">
    <property type="entry name" value="Adenylation_mRNA_capping"/>
    <property type="match status" value="1"/>
</dbReference>
<feature type="domain" description="ATP-dependent DNA ligase family profile" evidence="17">
    <location>
        <begin position="138"/>
        <end position="238"/>
    </location>
</feature>
<protein>
    <recommendedName>
        <fullName evidence="4">mRNA-capping enzyme subunit alpha</fullName>
        <ecNumber evidence="3">2.7.7.50</ecNumber>
    </recommendedName>
    <alternativeName>
        <fullName evidence="12">GTP--RNA guanylyltransferase</fullName>
    </alternativeName>
    <alternativeName>
        <fullName evidence="13">mRNA guanylyltransferase</fullName>
    </alternativeName>
</protein>
<evidence type="ECO:0000256" key="9">
    <source>
        <dbReference type="ARBA" id="ARBA00023042"/>
    </source>
</evidence>
<accession>A0AAV9XNW3</accession>
<name>A0AAV9XNW3_9PEZI</name>
<dbReference type="AlphaFoldDB" id="A0AAV9XNW3"/>
<dbReference type="Gene3D" id="2.40.50.140">
    <property type="entry name" value="Nucleic acid-binding proteins"/>
    <property type="match status" value="1"/>
</dbReference>
<dbReference type="Pfam" id="PF01331">
    <property type="entry name" value="mRNA_cap_enzyme"/>
    <property type="match status" value="1"/>
</dbReference>
<evidence type="ECO:0000256" key="12">
    <source>
        <dbReference type="ARBA" id="ARBA00029909"/>
    </source>
</evidence>
<dbReference type="PANTHER" id="PTHR10367">
    <property type="entry name" value="MRNA-CAPPING ENZYME"/>
    <property type="match status" value="1"/>
</dbReference>
<dbReference type="GO" id="GO:0006281">
    <property type="term" value="P:DNA repair"/>
    <property type="evidence" value="ECO:0007669"/>
    <property type="project" value="InterPro"/>
</dbReference>
<dbReference type="PIRSF" id="PIRSF036959">
    <property type="entry name" value="mRNA_cap_alpha"/>
    <property type="match status" value="1"/>
</dbReference>
<dbReference type="InterPro" id="IPR001339">
    <property type="entry name" value="mRNA_cap_enzyme_adenylation"/>
</dbReference>
<dbReference type="Pfam" id="PF03919">
    <property type="entry name" value="mRNA_cap_C"/>
    <property type="match status" value="1"/>
</dbReference>
<dbReference type="GO" id="GO:0005525">
    <property type="term" value="F:GTP binding"/>
    <property type="evidence" value="ECO:0007669"/>
    <property type="project" value="UniProtKB-KW"/>
</dbReference>
<evidence type="ECO:0000256" key="5">
    <source>
        <dbReference type="ARBA" id="ARBA00022664"/>
    </source>
</evidence>
<evidence type="ECO:0000256" key="7">
    <source>
        <dbReference type="ARBA" id="ARBA00022695"/>
    </source>
</evidence>
<dbReference type="Gene3D" id="3.30.470.30">
    <property type="entry name" value="DNA ligase/mRNA capping enzyme"/>
    <property type="match status" value="1"/>
</dbReference>
<comment type="subunit">
    <text evidence="15">Heterodimer. The mRNA-capping enzyme is composed of two separate chains alpha and beta, respectively a mRNA guanylyltransferase and an mRNA 5'-triphosphate monophosphatase.</text>
</comment>
<dbReference type="GO" id="GO:0006310">
    <property type="term" value="P:DNA recombination"/>
    <property type="evidence" value="ECO:0007669"/>
    <property type="project" value="InterPro"/>
</dbReference>
<evidence type="ECO:0000256" key="11">
    <source>
        <dbReference type="ARBA" id="ARBA00023242"/>
    </source>
</evidence>
<evidence type="ECO:0000259" key="17">
    <source>
        <dbReference type="PROSITE" id="PS50160"/>
    </source>
</evidence>
<reference evidence="18 19" key="1">
    <citation type="submission" date="2019-10" db="EMBL/GenBank/DDBJ databases">
        <authorList>
            <person name="Palmer J.M."/>
        </authorList>
    </citation>
    <scope>NUCLEOTIDE SEQUENCE [LARGE SCALE GENOMIC DNA]</scope>
    <source>
        <strain evidence="18 19">TWF694</strain>
    </source>
</reference>
<comment type="catalytic activity">
    <reaction evidence="14">
        <text>a 5'-end diphospho-ribonucleoside in mRNA + GTP + H(+) = a 5'-end (5'-triphosphoguanosine)-ribonucleoside in mRNA + diphosphate</text>
        <dbReference type="Rhea" id="RHEA:67012"/>
        <dbReference type="Rhea" id="RHEA-COMP:17165"/>
        <dbReference type="Rhea" id="RHEA-COMP:17166"/>
        <dbReference type="ChEBI" id="CHEBI:15378"/>
        <dbReference type="ChEBI" id="CHEBI:33019"/>
        <dbReference type="ChEBI" id="CHEBI:37565"/>
        <dbReference type="ChEBI" id="CHEBI:167616"/>
        <dbReference type="ChEBI" id="CHEBI:167617"/>
        <dbReference type="EC" id="2.7.7.50"/>
    </reaction>
    <physiologicalReaction direction="left-to-right" evidence="14">
        <dbReference type="Rhea" id="RHEA:67013"/>
    </physiologicalReaction>
</comment>
<gene>
    <name evidence="18" type="primary">CEG1</name>
    <name evidence="18" type="ORF">TWF694_000531</name>
</gene>
<keyword evidence="11" id="KW-0539">Nucleus</keyword>
<evidence type="ECO:0000256" key="16">
    <source>
        <dbReference type="PIRSR" id="PIRSR036959-1"/>
    </source>
</evidence>
<comment type="similarity">
    <text evidence="2">Belongs to the eukaryotic GTase family.</text>
</comment>
<keyword evidence="9" id="KW-0506">mRNA capping</keyword>
<dbReference type="InterPro" id="IPR012310">
    <property type="entry name" value="DNA_ligase_ATP-dep_cent"/>
</dbReference>
<evidence type="ECO:0000256" key="14">
    <source>
        <dbReference type="ARBA" id="ARBA00044624"/>
    </source>
</evidence>
<evidence type="ECO:0000313" key="18">
    <source>
        <dbReference type="EMBL" id="KAK6543800.1"/>
    </source>
</evidence>
<keyword evidence="7" id="KW-0548">Nucleotidyltransferase</keyword>
<dbReference type="InterPro" id="IPR051029">
    <property type="entry name" value="mRNA_Capping_Enz/RNA_Phosphat"/>
</dbReference>
<sequence>MPTVPSIPGIKAEHAVAHTMRQEVAQLLGRSTFAFPGAQPVSFATKHIDELHREDYYVCEKSDGIRCLLYCTYSDLPHDGMPGTEAYYLIDRKNDYYYVQGLHYPKTTDDWSSFHTGTLVDGELVIDEKKDGRKVCKYLVFDCLVLDNVSLVQRPLDKRLGYFRQMFFKPYEELCKKFPEEMQYFPFYLQFKNMELSYALPKMFDQVLPNLEHGNDGLIFTAVNAEYKFGTDEKILKWKPADENSIDFRMNLEFPALPLEEYEEDGSGSPQYDWYAKPRVWLSVNTGSSGYERWAEMYLTDEEWTNLKNMGVELDERIVECAMDEQQRWRFKRFRNDKKDGNHISVVHSVMESIRDGVSKEDLLKVVGSMRSQWKQRQTRVQGGR</sequence>
<evidence type="ECO:0000256" key="1">
    <source>
        <dbReference type="ARBA" id="ARBA00004123"/>
    </source>
</evidence>
<dbReference type="EMBL" id="JAVHJO010000001">
    <property type="protein sequence ID" value="KAK6543800.1"/>
    <property type="molecule type" value="Genomic_DNA"/>
</dbReference>
<evidence type="ECO:0000256" key="3">
    <source>
        <dbReference type="ARBA" id="ARBA00012475"/>
    </source>
</evidence>
<organism evidence="18 19">
    <name type="scientific">Orbilia ellipsospora</name>
    <dbReference type="NCBI Taxonomy" id="2528407"/>
    <lineage>
        <taxon>Eukaryota</taxon>
        <taxon>Fungi</taxon>
        <taxon>Dikarya</taxon>
        <taxon>Ascomycota</taxon>
        <taxon>Pezizomycotina</taxon>
        <taxon>Orbiliomycetes</taxon>
        <taxon>Orbiliales</taxon>
        <taxon>Orbiliaceae</taxon>
        <taxon>Orbilia</taxon>
    </lineage>
</organism>
<evidence type="ECO:0000256" key="15">
    <source>
        <dbReference type="ARBA" id="ARBA00047082"/>
    </source>
</evidence>
<evidence type="ECO:0000256" key="8">
    <source>
        <dbReference type="ARBA" id="ARBA00022741"/>
    </source>
</evidence>
<dbReference type="InterPro" id="IPR013846">
    <property type="entry name" value="mRNA_cap_enzyme_C"/>
</dbReference>
<evidence type="ECO:0000256" key="13">
    <source>
        <dbReference type="ARBA" id="ARBA00030702"/>
    </source>
</evidence>
<dbReference type="GO" id="GO:0005524">
    <property type="term" value="F:ATP binding"/>
    <property type="evidence" value="ECO:0007669"/>
    <property type="project" value="InterPro"/>
</dbReference>
<dbReference type="InterPro" id="IPR012340">
    <property type="entry name" value="NA-bd_OB-fold"/>
</dbReference>
<keyword evidence="8" id="KW-0547">Nucleotide-binding</keyword>
<evidence type="ECO:0000256" key="6">
    <source>
        <dbReference type="ARBA" id="ARBA00022679"/>
    </source>
</evidence>
<dbReference type="GO" id="GO:0031533">
    <property type="term" value="C:mRNA capping enzyme complex"/>
    <property type="evidence" value="ECO:0007669"/>
    <property type="project" value="InterPro"/>
</dbReference>
<feature type="active site" description="N6-GMP-lysine intermediate" evidence="16">
    <location>
        <position position="61"/>
    </location>
</feature>
<keyword evidence="6" id="KW-0808">Transferase</keyword>
<evidence type="ECO:0000256" key="2">
    <source>
        <dbReference type="ARBA" id="ARBA00010237"/>
    </source>
</evidence>
<dbReference type="GO" id="GO:0003910">
    <property type="term" value="F:DNA ligase (ATP) activity"/>
    <property type="evidence" value="ECO:0007669"/>
    <property type="project" value="InterPro"/>
</dbReference>
<dbReference type="PROSITE" id="PS50160">
    <property type="entry name" value="DNA_LIGASE_A3"/>
    <property type="match status" value="1"/>
</dbReference>
<dbReference type="SUPFAM" id="SSF50249">
    <property type="entry name" value="Nucleic acid-binding proteins"/>
    <property type="match status" value="1"/>
</dbReference>
<keyword evidence="19" id="KW-1185">Reference proteome</keyword>
<comment type="caution">
    <text evidence="18">The sequence shown here is derived from an EMBL/GenBank/DDBJ whole genome shotgun (WGS) entry which is preliminary data.</text>
</comment>
<dbReference type="EC" id="2.7.7.50" evidence="3"/>
<dbReference type="InterPro" id="IPR017075">
    <property type="entry name" value="mRNA_cap_enzyme_alpha"/>
</dbReference>
<comment type="subcellular location">
    <subcellularLocation>
        <location evidence="1">Nucleus</location>
    </subcellularLocation>
</comment>
<evidence type="ECO:0000313" key="19">
    <source>
        <dbReference type="Proteomes" id="UP001365542"/>
    </source>
</evidence>
<evidence type="ECO:0000256" key="4">
    <source>
        <dbReference type="ARBA" id="ARBA00019171"/>
    </source>
</evidence>
<dbReference type="FunFam" id="3.30.470.30:FF:000011">
    <property type="entry name" value="mRNA-capping enzyme subunit alpha"/>
    <property type="match status" value="1"/>
</dbReference>
<dbReference type="Proteomes" id="UP001365542">
    <property type="component" value="Unassembled WGS sequence"/>
</dbReference>
<dbReference type="GO" id="GO:0006370">
    <property type="term" value="P:7-methylguanosine mRNA capping"/>
    <property type="evidence" value="ECO:0007669"/>
    <property type="project" value="UniProtKB-KW"/>
</dbReference>
<proteinExistence type="inferred from homology"/>
<dbReference type="GO" id="GO:0004484">
    <property type="term" value="F:mRNA guanylyltransferase activity"/>
    <property type="evidence" value="ECO:0007669"/>
    <property type="project" value="UniProtKB-EC"/>
</dbReference>